<comment type="caution">
    <text evidence="3">The sequence shown here is derived from an EMBL/GenBank/DDBJ whole genome shotgun (WGS) entry which is preliminary data.</text>
</comment>
<dbReference type="AlphaFoldDB" id="A0A5C7AKX7"/>
<gene>
    <name evidence="3" type="ORF">ES711_03760</name>
</gene>
<keyword evidence="1" id="KW-0472">Membrane</keyword>
<dbReference type="RefSeq" id="WP_146890217.1">
    <property type="nucleotide sequence ID" value="NZ_VORX01000002.1"/>
</dbReference>
<reference evidence="3 4" key="1">
    <citation type="submission" date="2019-08" db="EMBL/GenBank/DDBJ databases">
        <title>Genome sequence of Gelidibacter salicanalis IC162T.</title>
        <authorList>
            <person name="Bowman J.P."/>
        </authorList>
    </citation>
    <scope>NUCLEOTIDE SEQUENCE [LARGE SCALE GENOMIC DNA]</scope>
    <source>
        <strain evidence="3 4">IC162</strain>
    </source>
</reference>
<dbReference type="EMBL" id="VORX01000002">
    <property type="protein sequence ID" value="TXE09061.1"/>
    <property type="molecule type" value="Genomic_DNA"/>
</dbReference>
<protein>
    <submittedName>
        <fullName evidence="3">DUF3592 domain-containing protein</fullName>
    </submittedName>
</protein>
<keyword evidence="1" id="KW-0812">Transmembrane</keyword>
<evidence type="ECO:0000256" key="1">
    <source>
        <dbReference type="SAM" id="Phobius"/>
    </source>
</evidence>
<proteinExistence type="predicted"/>
<name>A0A5C7AKX7_9FLAO</name>
<dbReference type="InterPro" id="IPR021994">
    <property type="entry name" value="DUF3592"/>
</dbReference>
<dbReference type="Proteomes" id="UP000321734">
    <property type="component" value="Unassembled WGS sequence"/>
</dbReference>
<dbReference type="OrthoDB" id="1179534at2"/>
<dbReference type="Pfam" id="PF12158">
    <property type="entry name" value="DUF3592"/>
    <property type="match status" value="1"/>
</dbReference>
<sequence length="142" mass="16284">MFTSLTQIQISGILALLVATPFLIKSVRNLYFTTISKQWPKISGTIKEVSDFGVKHRLLYEYTVNRATYKSTNICYTNTNSPKHKNAREFEKRYTLNQIVDVFYNPNKPNQAVLEPGRKDDLVFAILMLSVLFVGGWVAVFQ</sequence>
<organism evidence="3 4">
    <name type="scientific">Gelidibacter salicanalis</name>
    <dbReference type="NCBI Taxonomy" id="291193"/>
    <lineage>
        <taxon>Bacteria</taxon>
        <taxon>Pseudomonadati</taxon>
        <taxon>Bacteroidota</taxon>
        <taxon>Flavobacteriia</taxon>
        <taxon>Flavobacteriales</taxon>
        <taxon>Flavobacteriaceae</taxon>
        <taxon>Gelidibacter</taxon>
    </lineage>
</organism>
<feature type="transmembrane region" description="Helical" evidence="1">
    <location>
        <begin position="6"/>
        <end position="24"/>
    </location>
</feature>
<feature type="domain" description="DUF3592" evidence="2">
    <location>
        <begin position="55"/>
        <end position="118"/>
    </location>
</feature>
<feature type="transmembrane region" description="Helical" evidence="1">
    <location>
        <begin position="122"/>
        <end position="140"/>
    </location>
</feature>
<evidence type="ECO:0000313" key="4">
    <source>
        <dbReference type="Proteomes" id="UP000321734"/>
    </source>
</evidence>
<accession>A0A5C7AKX7</accession>
<evidence type="ECO:0000259" key="2">
    <source>
        <dbReference type="Pfam" id="PF12158"/>
    </source>
</evidence>
<keyword evidence="4" id="KW-1185">Reference proteome</keyword>
<evidence type="ECO:0000313" key="3">
    <source>
        <dbReference type="EMBL" id="TXE09061.1"/>
    </source>
</evidence>
<keyword evidence="1" id="KW-1133">Transmembrane helix</keyword>